<dbReference type="InterPro" id="IPR023214">
    <property type="entry name" value="HAD_sf"/>
</dbReference>
<dbReference type="Proteomes" id="UP000037977">
    <property type="component" value="Unassembled WGS sequence"/>
</dbReference>
<dbReference type="InterPro" id="IPR041492">
    <property type="entry name" value="HAD_2"/>
</dbReference>
<dbReference type="GO" id="GO:0016791">
    <property type="term" value="F:phosphatase activity"/>
    <property type="evidence" value="ECO:0007669"/>
    <property type="project" value="TreeGrafter"/>
</dbReference>
<evidence type="ECO:0000256" key="3">
    <source>
        <dbReference type="ARBA" id="ARBA00022801"/>
    </source>
</evidence>
<evidence type="ECO:0000256" key="1">
    <source>
        <dbReference type="ARBA" id="ARBA00001946"/>
    </source>
</evidence>
<dbReference type="InterPro" id="IPR036412">
    <property type="entry name" value="HAD-like_sf"/>
</dbReference>
<dbReference type="SUPFAM" id="SSF56784">
    <property type="entry name" value="HAD-like"/>
    <property type="match status" value="1"/>
</dbReference>
<dbReference type="OrthoDB" id="25198at2"/>
<dbReference type="Gene3D" id="1.20.120.710">
    <property type="entry name" value="Haloacid dehalogenase hydrolase-like domain"/>
    <property type="match status" value="1"/>
</dbReference>
<keyword evidence="4" id="KW-0460">Magnesium</keyword>
<comment type="cofactor">
    <cofactor evidence="1">
        <name>Mg(2+)</name>
        <dbReference type="ChEBI" id="CHEBI:18420"/>
    </cofactor>
</comment>
<comment type="caution">
    <text evidence="5">The sequence shown here is derived from an EMBL/GenBank/DDBJ whole genome shotgun (WGS) entry which is preliminary data.</text>
</comment>
<accession>A0A0M9DLM4</accession>
<dbReference type="SFLD" id="SFLDG01129">
    <property type="entry name" value="C1.5:_HAD__Beta-PGM__Phosphata"/>
    <property type="match status" value="1"/>
</dbReference>
<dbReference type="NCBIfam" id="TIGR01549">
    <property type="entry name" value="HAD-SF-IA-v1"/>
    <property type="match status" value="1"/>
</dbReference>
<dbReference type="AlphaFoldDB" id="A0A0M9DLM4"/>
<organism evidence="5 6">
    <name type="scientific">Lysinibacillus macroides</name>
    <dbReference type="NCBI Taxonomy" id="33935"/>
    <lineage>
        <taxon>Bacteria</taxon>
        <taxon>Bacillati</taxon>
        <taxon>Bacillota</taxon>
        <taxon>Bacilli</taxon>
        <taxon>Bacillales</taxon>
        <taxon>Bacillaceae</taxon>
        <taxon>Lysinibacillus</taxon>
    </lineage>
</organism>
<dbReference type="PRINTS" id="PR00413">
    <property type="entry name" value="HADHALOGNASE"/>
</dbReference>
<sequence>MQTIIFDVDDTLYNQLQPFRKAFEQYFGHLLHIPVEQFYIASRKYSDEVFTSTMSQQEQQLYRLTAACHDFGISLDENTARQFQKTYEEEQQKITLFPEIRQLFEQLLQQNKQLGILTNGPFEHQMRKIQQLQLTKWIPKEHIFISGSIGHVKPSACAFEFVEHKLHLQKTHTLYIGDSYENDIIGAKQVGWQAIWFNHRQKAQPNAPFHPDKTFTSPQVLLAYFTEKEQL</sequence>
<protein>
    <recommendedName>
        <fullName evidence="7">Hydrolase</fullName>
    </recommendedName>
</protein>
<dbReference type="GO" id="GO:0044281">
    <property type="term" value="P:small molecule metabolic process"/>
    <property type="evidence" value="ECO:0007669"/>
    <property type="project" value="UniProtKB-ARBA"/>
</dbReference>
<dbReference type="PATRIC" id="fig|33935.3.peg.685"/>
<dbReference type="SFLD" id="SFLDS00003">
    <property type="entry name" value="Haloacid_Dehalogenase"/>
    <property type="match status" value="1"/>
</dbReference>
<name>A0A0M9DLM4_9BACI</name>
<reference evidence="5 6" key="1">
    <citation type="submission" date="2015-07" db="EMBL/GenBank/DDBJ databases">
        <title>Genome sequencing project for genomic taxonomy and phylogenomics of Bacillus-like bacteria.</title>
        <authorList>
            <person name="Liu B."/>
            <person name="Wang J."/>
            <person name="Zhu Y."/>
            <person name="Liu G."/>
            <person name="Chen Q."/>
            <person name="Chen Z."/>
            <person name="Che J."/>
            <person name="Ge C."/>
            <person name="Shi H."/>
            <person name="Pan Z."/>
            <person name="Liu X."/>
        </authorList>
    </citation>
    <scope>NUCLEOTIDE SEQUENCE [LARGE SCALE GENOMIC DNA]</scope>
    <source>
        <strain evidence="5 6">DSM 54</strain>
    </source>
</reference>
<dbReference type="STRING" id="33935.ADM90_06290"/>
<keyword evidence="2" id="KW-0479">Metal-binding</keyword>
<evidence type="ECO:0000313" key="6">
    <source>
        <dbReference type="Proteomes" id="UP000037977"/>
    </source>
</evidence>
<dbReference type="RefSeq" id="WP_053994164.1">
    <property type="nucleotide sequence ID" value="NZ_CP065643.1"/>
</dbReference>
<evidence type="ECO:0008006" key="7">
    <source>
        <dbReference type="Google" id="ProtNLM"/>
    </source>
</evidence>
<evidence type="ECO:0000313" key="5">
    <source>
        <dbReference type="EMBL" id="KOY82926.1"/>
    </source>
</evidence>
<dbReference type="PANTHER" id="PTHR46470">
    <property type="entry name" value="N-ACYLNEURAMINATE-9-PHOSPHATASE"/>
    <property type="match status" value="1"/>
</dbReference>
<evidence type="ECO:0000256" key="4">
    <source>
        <dbReference type="ARBA" id="ARBA00022842"/>
    </source>
</evidence>
<evidence type="ECO:0000256" key="2">
    <source>
        <dbReference type="ARBA" id="ARBA00022723"/>
    </source>
</evidence>
<keyword evidence="6" id="KW-1185">Reference proteome</keyword>
<gene>
    <name evidence="5" type="ORF">ADM90_06290</name>
</gene>
<keyword evidence="3" id="KW-0378">Hydrolase</keyword>
<dbReference type="Gene3D" id="3.40.50.1000">
    <property type="entry name" value="HAD superfamily/HAD-like"/>
    <property type="match status" value="1"/>
</dbReference>
<dbReference type="InterPro" id="IPR051400">
    <property type="entry name" value="HAD-like_hydrolase"/>
</dbReference>
<dbReference type="GO" id="GO:0046872">
    <property type="term" value="F:metal ion binding"/>
    <property type="evidence" value="ECO:0007669"/>
    <property type="project" value="UniProtKB-KW"/>
</dbReference>
<dbReference type="PANTHER" id="PTHR46470:SF2">
    <property type="entry name" value="GLYCERALDEHYDE 3-PHOSPHATE PHOSPHATASE"/>
    <property type="match status" value="1"/>
</dbReference>
<dbReference type="EMBL" id="LGCI01000005">
    <property type="protein sequence ID" value="KOY82926.1"/>
    <property type="molecule type" value="Genomic_DNA"/>
</dbReference>
<proteinExistence type="predicted"/>
<dbReference type="Pfam" id="PF13419">
    <property type="entry name" value="HAD_2"/>
    <property type="match status" value="1"/>
</dbReference>
<dbReference type="InterPro" id="IPR006439">
    <property type="entry name" value="HAD-SF_hydro_IA"/>
</dbReference>